<proteinExistence type="predicted"/>
<dbReference type="Proteomes" id="UP000410492">
    <property type="component" value="Unassembled WGS sequence"/>
</dbReference>
<dbReference type="AlphaFoldDB" id="A0A653BHF0"/>
<sequence>MGKHSRKHRRARKVKKLLSAMLRECEDSSSSSSSATESDSLSDQECMEVEDQQDTPTNQDELINDRVILKEILGEDPMNSAKTGPAVNNDTASHWTSILKNGLNKDLRRELIEKYPTIENCLALCPPKLNEEISVGLQDFTIRQDNFFCHIQEQIRASVGAAVAPIEHFIAQGDTSKELLQRMIDLTKLITDLHHTISVHRKFVLSNSLTPAIKKVSENCAIDTHLFGENFSQSVKNSQELHKLGMQLKKPAFRNLPQTNNQQPGTSYVRQGQAVARQASSYHLNWKRQTNKKKKKEEGVRSRSGAAQWKNKYHRGPR</sequence>
<protein>
    <submittedName>
        <fullName evidence="2">Uncharacterized protein</fullName>
    </submittedName>
</protein>
<feature type="compositionally biased region" description="Acidic residues" evidence="1">
    <location>
        <begin position="40"/>
        <end position="53"/>
    </location>
</feature>
<keyword evidence="3" id="KW-1185">Reference proteome</keyword>
<accession>A0A653BHF0</accession>
<gene>
    <name evidence="2" type="ORF">CALMAC_LOCUS1037</name>
</gene>
<feature type="compositionally biased region" description="Low complexity" evidence="1">
    <location>
        <begin position="28"/>
        <end position="39"/>
    </location>
</feature>
<reference evidence="2 3" key="1">
    <citation type="submission" date="2019-01" db="EMBL/GenBank/DDBJ databases">
        <authorList>
            <person name="Sayadi A."/>
        </authorList>
    </citation>
    <scope>NUCLEOTIDE SEQUENCE [LARGE SCALE GENOMIC DNA]</scope>
</reference>
<feature type="region of interest" description="Disordered" evidence="1">
    <location>
        <begin position="283"/>
        <end position="318"/>
    </location>
</feature>
<evidence type="ECO:0000313" key="2">
    <source>
        <dbReference type="EMBL" id="VEN35018.1"/>
    </source>
</evidence>
<dbReference type="EMBL" id="CAACVG010001193">
    <property type="protein sequence ID" value="VEN35018.1"/>
    <property type="molecule type" value="Genomic_DNA"/>
</dbReference>
<dbReference type="PANTHER" id="PTHR34239">
    <property type="entry name" value="APPLE DOMAIN-CONTAINING PROTEIN"/>
    <property type="match status" value="1"/>
</dbReference>
<dbReference type="PANTHER" id="PTHR34239:SF2">
    <property type="entry name" value="TRANSPOSABLE ELEMENT P TRANSPOSASE_THAP9 CONSERVED DOMAIN-CONTAINING PROTEIN"/>
    <property type="match status" value="1"/>
</dbReference>
<dbReference type="OrthoDB" id="2348824at2759"/>
<feature type="compositionally biased region" description="Basic residues" evidence="1">
    <location>
        <begin position="285"/>
        <end position="295"/>
    </location>
</feature>
<evidence type="ECO:0000313" key="3">
    <source>
        <dbReference type="Proteomes" id="UP000410492"/>
    </source>
</evidence>
<name>A0A653BHF0_CALMS</name>
<evidence type="ECO:0000256" key="1">
    <source>
        <dbReference type="SAM" id="MobiDB-lite"/>
    </source>
</evidence>
<organism evidence="2 3">
    <name type="scientific">Callosobruchus maculatus</name>
    <name type="common">Southern cowpea weevil</name>
    <name type="synonym">Pulse bruchid</name>
    <dbReference type="NCBI Taxonomy" id="64391"/>
    <lineage>
        <taxon>Eukaryota</taxon>
        <taxon>Metazoa</taxon>
        <taxon>Ecdysozoa</taxon>
        <taxon>Arthropoda</taxon>
        <taxon>Hexapoda</taxon>
        <taxon>Insecta</taxon>
        <taxon>Pterygota</taxon>
        <taxon>Neoptera</taxon>
        <taxon>Endopterygota</taxon>
        <taxon>Coleoptera</taxon>
        <taxon>Polyphaga</taxon>
        <taxon>Cucujiformia</taxon>
        <taxon>Chrysomeloidea</taxon>
        <taxon>Chrysomelidae</taxon>
        <taxon>Bruchinae</taxon>
        <taxon>Bruchini</taxon>
        <taxon>Callosobruchus</taxon>
    </lineage>
</organism>
<feature type="region of interest" description="Disordered" evidence="1">
    <location>
        <begin position="22"/>
        <end position="61"/>
    </location>
</feature>